<dbReference type="EMBL" id="CP045871">
    <property type="protein sequence ID" value="QGG79444.1"/>
    <property type="molecule type" value="Genomic_DNA"/>
</dbReference>
<keyword evidence="2" id="KW-0489">Methyltransferase</keyword>
<dbReference type="AlphaFoldDB" id="A0A5Q2Q967"/>
<keyword evidence="2" id="KW-0808">Transferase</keyword>
<feature type="domain" description="Methyltransferase type 11" evidence="1">
    <location>
        <begin position="70"/>
        <end position="148"/>
    </location>
</feature>
<organism evidence="2 3">
    <name type="scientific">Litorivicinus lipolyticus</name>
    <dbReference type="NCBI Taxonomy" id="418701"/>
    <lineage>
        <taxon>Bacteria</taxon>
        <taxon>Pseudomonadati</taxon>
        <taxon>Pseudomonadota</taxon>
        <taxon>Gammaproteobacteria</taxon>
        <taxon>Oceanospirillales</taxon>
        <taxon>Litorivicinaceae</taxon>
        <taxon>Litorivicinus</taxon>
    </lineage>
</organism>
<name>A0A5Q2Q967_9GAMM</name>
<accession>A0A5Q2Q967</accession>
<dbReference type="InterPro" id="IPR013216">
    <property type="entry name" value="Methyltransf_11"/>
</dbReference>
<dbReference type="OrthoDB" id="9760689at2"/>
<dbReference type="Proteomes" id="UP000388235">
    <property type="component" value="Chromosome"/>
</dbReference>
<gene>
    <name evidence="2" type="ORF">GH975_02215</name>
</gene>
<evidence type="ECO:0000313" key="2">
    <source>
        <dbReference type="EMBL" id="QGG79444.1"/>
    </source>
</evidence>
<dbReference type="GO" id="GO:0032259">
    <property type="term" value="P:methylation"/>
    <property type="evidence" value="ECO:0007669"/>
    <property type="project" value="UniProtKB-KW"/>
</dbReference>
<keyword evidence="3" id="KW-1185">Reference proteome</keyword>
<dbReference type="InterPro" id="IPR029063">
    <property type="entry name" value="SAM-dependent_MTases_sf"/>
</dbReference>
<dbReference type="KEGG" id="llp:GH975_02215"/>
<dbReference type="GO" id="GO:0008757">
    <property type="term" value="F:S-adenosylmethionine-dependent methyltransferase activity"/>
    <property type="evidence" value="ECO:0007669"/>
    <property type="project" value="InterPro"/>
</dbReference>
<dbReference type="SUPFAM" id="SSF53335">
    <property type="entry name" value="S-adenosyl-L-methionine-dependent methyltransferases"/>
    <property type="match status" value="1"/>
</dbReference>
<sequence length="250" mass="26740">MMCCLVIPISTRLTVAMALPGKIEVTPLTRLRPSLMHFERRADQYSGLAGFQRACAAELVADFEPAGLGLDVGAGTGFVARARPLPGLIQVDLSGAMLAHASGPRVVCDARQLPFADDSFDYAVSNMALQWICDPSDLIRVLRPGGVLRACVVLSGSVPELAAARVAAGLAPVANLPDFAFWQAQFAGARMRQQTRHLDFASAADALRSVRGVGAVAASEQSVTPSQYRALLAQVGCQLSYHLLWIEWHK</sequence>
<proteinExistence type="predicted"/>
<dbReference type="Pfam" id="PF08241">
    <property type="entry name" value="Methyltransf_11"/>
    <property type="match status" value="1"/>
</dbReference>
<dbReference type="CDD" id="cd02440">
    <property type="entry name" value="AdoMet_MTases"/>
    <property type="match status" value="1"/>
</dbReference>
<evidence type="ECO:0000259" key="1">
    <source>
        <dbReference type="Pfam" id="PF08241"/>
    </source>
</evidence>
<dbReference type="Gene3D" id="3.40.50.150">
    <property type="entry name" value="Vaccinia Virus protein VP39"/>
    <property type="match status" value="1"/>
</dbReference>
<reference evidence="2 3" key="1">
    <citation type="submission" date="2019-11" db="EMBL/GenBank/DDBJ databases">
        <authorList>
            <person name="Khan S.A."/>
            <person name="Jeon C.O."/>
            <person name="Chun B.H."/>
        </authorList>
    </citation>
    <scope>NUCLEOTIDE SEQUENCE [LARGE SCALE GENOMIC DNA]</scope>
    <source>
        <strain evidence="2 3">IMCC 1097</strain>
    </source>
</reference>
<evidence type="ECO:0000313" key="3">
    <source>
        <dbReference type="Proteomes" id="UP000388235"/>
    </source>
</evidence>
<protein>
    <submittedName>
        <fullName evidence="2">Methyltransferase domain-containing protein</fullName>
    </submittedName>
</protein>